<feature type="domain" description="SCP" evidence="2">
    <location>
        <begin position="50"/>
        <end position="153"/>
    </location>
</feature>
<dbReference type="InterPro" id="IPR014044">
    <property type="entry name" value="CAP_dom"/>
</dbReference>
<dbReference type="Gene3D" id="3.40.33.10">
    <property type="entry name" value="CAP"/>
    <property type="match status" value="1"/>
</dbReference>
<dbReference type="InterPro" id="IPR035940">
    <property type="entry name" value="CAP_sf"/>
</dbReference>
<dbReference type="RefSeq" id="WP_344841925.1">
    <property type="nucleotide sequence ID" value="NZ_BAABDF010000001.1"/>
</dbReference>
<sequence>MGFMRFVVTALVMTAGLIAVPSQAGVRALPEATVQIAVSNKSQAGKDVSDLINAYRKSKGLSPLNLNAKLSKAAQKHADDMIRRGYFAHVSPSGSKPLARVRKAGYKGCLVAENLSYSWKTVDIAVAEWMKSSGHRTNIMHPRFRDVGVGIGPNNLIVAVFAKPC</sequence>
<evidence type="ECO:0000313" key="4">
    <source>
        <dbReference type="Proteomes" id="UP001399917"/>
    </source>
</evidence>
<name>A0ABP7JSD8_9RHOB</name>
<evidence type="ECO:0000313" key="3">
    <source>
        <dbReference type="EMBL" id="GAA3853284.1"/>
    </source>
</evidence>
<dbReference type="CDD" id="cd05379">
    <property type="entry name" value="CAP_bacterial"/>
    <property type="match status" value="1"/>
</dbReference>
<evidence type="ECO:0000256" key="1">
    <source>
        <dbReference type="SAM" id="SignalP"/>
    </source>
</evidence>
<keyword evidence="4" id="KW-1185">Reference proteome</keyword>
<evidence type="ECO:0000259" key="2">
    <source>
        <dbReference type="Pfam" id="PF00188"/>
    </source>
</evidence>
<feature type="chain" id="PRO_5045434017" description="SCP domain-containing protein" evidence="1">
    <location>
        <begin position="25"/>
        <end position="165"/>
    </location>
</feature>
<dbReference type="Proteomes" id="UP001399917">
    <property type="component" value="Unassembled WGS sequence"/>
</dbReference>
<proteinExistence type="predicted"/>
<feature type="signal peptide" evidence="1">
    <location>
        <begin position="1"/>
        <end position="24"/>
    </location>
</feature>
<reference evidence="4" key="1">
    <citation type="journal article" date="2019" name="Int. J. Syst. Evol. Microbiol.">
        <title>The Global Catalogue of Microorganisms (GCM) 10K type strain sequencing project: providing services to taxonomists for standard genome sequencing and annotation.</title>
        <authorList>
            <consortium name="The Broad Institute Genomics Platform"/>
            <consortium name="The Broad Institute Genome Sequencing Center for Infectious Disease"/>
            <person name="Wu L."/>
            <person name="Ma J."/>
        </authorList>
    </citation>
    <scope>NUCLEOTIDE SEQUENCE [LARGE SCALE GENOMIC DNA]</scope>
    <source>
        <strain evidence="4">JCM 17190</strain>
    </source>
</reference>
<dbReference type="SUPFAM" id="SSF55797">
    <property type="entry name" value="PR-1-like"/>
    <property type="match status" value="1"/>
</dbReference>
<keyword evidence="1" id="KW-0732">Signal</keyword>
<dbReference type="PANTHER" id="PTHR31157">
    <property type="entry name" value="SCP DOMAIN-CONTAINING PROTEIN"/>
    <property type="match status" value="1"/>
</dbReference>
<dbReference type="EMBL" id="BAABDF010000001">
    <property type="protein sequence ID" value="GAA3853284.1"/>
    <property type="molecule type" value="Genomic_DNA"/>
</dbReference>
<organism evidence="3 4">
    <name type="scientific">Celeribacter arenosi</name>
    <dbReference type="NCBI Taxonomy" id="792649"/>
    <lineage>
        <taxon>Bacteria</taxon>
        <taxon>Pseudomonadati</taxon>
        <taxon>Pseudomonadota</taxon>
        <taxon>Alphaproteobacteria</taxon>
        <taxon>Rhodobacterales</taxon>
        <taxon>Roseobacteraceae</taxon>
        <taxon>Celeribacter</taxon>
    </lineage>
</organism>
<comment type="caution">
    <text evidence="3">The sequence shown here is derived from an EMBL/GenBank/DDBJ whole genome shotgun (WGS) entry which is preliminary data.</text>
</comment>
<accession>A0ABP7JSD8</accession>
<dbReference type="Pfam" id="PF00188">
    <property type="entry name" value="CAP"/>
    <property type="match status" value="1"/>
</dbReference>
<dbReference type="PANTHER" id="PTHR31157:SF1">
    <property type="entry name" value="SCP DOMAIN-CONTAINING PROTEIN"/>
    <property type="match status" value="1"/>
</dbReference>
<protein>
    <recommendedName>
        <fullName evidence="2">SCP domain-containing protein</fullName>
    </recommendedName>
</protein>
<gene>
    <name evidence="3" type="ORF">GCM10022404_00770</name>
</gene>